<dbReference type="GO" id="GO:0003677">
    <property type="term" value="F:DNA binding"/>
    <property type="evidence" value="ECO:0007669"/>
    <property type="project" value="UniProtKB-UniRule"/>
</dbReference>
<evidence type="ECO:0000256" key="1">
    <source>
        <dbReference type="ARBA" id="ARBA00022478"/>
    </source>
</evidence>
<dbReference type="RefSeq" id="WP_093334884.1">
    <property type="nucleotide sequence ID" value="NZ_FOXD01000002.1"/>
</dbReference>
<keyword evidence="7" id="KW-1185">Reference proteome</keyword>
<reference evidence="7" key="1">
    <citation type="submission" date="2016-10" db="EMBL/GenBank/DDBJ databases">
        <authorList>
            <person name="Varghese N."/>
            <person name="Submissions S."/>
        </authorList>
    </citation>
    <scope>NUCLEOTIDE SEQUENCE [LARGE SCALE GENOMIC DNA]</scope>
    <source>
        <strain evidence="7">S7</strain>
    </source>
</reference>
<evidence type="ECO:0000256" key="3">
    <source>
        <dbReference type="ARBA" id="ARBA00022695"/>
    </source>
</evidence>
<accession>A0A1I5LY89</accession>
<comment type="function">
    <text evidence="5">A non-essential component of RNA polymerase (RNAP).</text>
</comment>
<comment type="similarity">
    <text evidence="5">Belongs to the RNA polymerase subunit epsilon family.</text>
</comment>
<keyword evidence="2 5" id="KW-0808">Transferase</keyword>
<comment type="catalytic activity">
    <reaction evidence="5">
        <text>RNA(n) + a ribonucleoside 5'-triphosphate = RNA(n+1) + diphosphate</text>
        <dbReference type="Rhea" id="RHEA:21248"/>
        <dbReference type="Rhea" id="RHEA-COMP:14527"/>
        <dbReference type="Rhea" id="RHEA-COMP:17342"/>
        <dbReference type="ChEBI" id="CHEBI:33019"/>
        <dbReference type="ChEBI" id="CHEBI:61557"/>
        <dbReference type="ChEBI" id="CHEBI:140395"/>
        <dbReference type="EC" id="2.7.7.6"/>
    </reaction>
</comment>
<dbReference type="GO" id="GO:0006351">
    <property type="term" value="P:DNA-templated transcription"/>
    <property type="evidence" value="ECO:0007669"/>
    <property type="project" value="UniProtKB-UniRule"/>
</dbReference>
<dbReference type="AlphaFoldDB" id="A0A1I5LY89"/>
<dbReference type="Gene3D" id="3.10.20.730">
    <property type="entry name" value="RNAP, epsilon subunit-like"/>
    <property type="match status" value="1"/>
</dbReference>
<dbReference type="OrthoDB" id="2147503at2"/>
<dbReference type="STRING" id="1884432.SAMN05518683_10219"/>
<name>A0A1I5LY89_9BACI</name>
<evidence type="ECO:0000313" key="7">
    <source>
        <dbReference type="Proteomes" id="UP000198892"/>
    </source>
</evidence>
<dbReference type="InterPro" id="IPR009907">
    <property type="entry name" value="RpoY"/>
</dbReference>
<organism evidence="6 7">
    <name type="scientific">Salibacterium halotolerans</name>
    <dbReference type="NCBI Taxonomy" id="1884432"/>
    <lineage>
        <taxon>Bacteria</taxon>
        <taxon>Bacillati</taxon>
        <taxon>Bacillota</taxon>
        <taxon>Bacilli</taxon>
        <taxon>Bacillales</taxon>
        <taxon>Bacillaceae</taxon>
    </lineage>
</organism>
<keyword evidence="4 5" id="KW-0804">Transcription</keyword>
<comment type="subunit">
    <text evidence="5">RNAP is composed of a core of 2 alpha, a beta and a beta' subunit. The core is associated with a delta subunit, and at least one of epsilon or omega. When a sigma factor is associated with the core the holoenzyme is formed, which can initiate transcription.</text>
</comment>
<dbReference type="GO" id="GO:0003899">
    <property type="term" value="F:DNA-directed RNA polymerase activity"/>
    <property type="evidence" value="ECO:0007669"/>
    <property type="project" value="UniProtKB-UniRule"/>
</dbReference>
<dbReference type="Pfam" id="PF07288">
    <property type="entry name" value="RpoY"/>
    <property type="match status" value="1"/>
</dbReference>
<dbReference type="HAMAP" id="MF_01553">
    <property type="entry name" value="RNApol_bact_RpoY"/>
    <property type="match status" value="1"/>
</dbReference>
<dbReference type="GO" id="GO:0000428">
    <property type="term" value="C:DNA-directed RNA polymerase complex"/>
    <property type="evidence" value="ECO:0007669"/>
    <property type="project" value="UniProtKB-KW"/>
</dbReference>
<sequence>MIFKVFYQKDFSQIPVRENTDTMFVEAETEREVRRKLADRNYNIEFIQPVSEGLLKHEQKKEDFKVENL</sequence>
<evidence type="ECO:0000256" key="2">
    <source>
        <dbReference type="ARBA" id="ARBA00022679"/>
    </source>
</evidence>
<evidence type="ECO:0000256" key="5">
    <source>
        <dbReference type="HAMAP-Rule" id="MF_01553"/>
    </source>
</evidence>
<keyword evidence="1 5" id="KW-0240">DNA-directed RNA polymerase</keyword>
<proteinExistence type="inferred from homology"/>
<gene>
    <name evidence="5" type="primary">rpoY</name>
    <name evidence="6" type="ORF">SAMN05518683_10219</name>
</gene>
<dbReference type="Proteomes" id="UP000198892">
    <property type="component" value="Unassembled WGS sequence"/>
</dbReference>
<dbReference type="NCBIfam" id="NF010188">
    <property type="entry name" value="PRK13667.1"/>
    <property type="match status" value="1"/>
</dbReference>
<evidence type="ECO:0000256" key="4">
    <source>
        <dbReference type="ARBA" id="ARBA00023163"/>
    </source>
</evidence>
<keyword evidence="3 5" id="KW-0548">Nucleotidyltransferase</keyword>
<dbReference type="EC" id="2.7.7.6" evidence="5"/>
<dbReference type="EMBL" id="FOXD01000002">
    <property type="protein sequence ID" value="SFP02133.1"/>
    <property type="molecule type" value="Genomic_DNA"/>
</dbReference>
<evidence type="ECO:0000313" key="6">
    <source>
        <dbReference type="EMBL" id="SFP02133.1"/>
    </source>
</evidence>
<protein>
    <recommendedName>
        <fullName evidence="5">DNA-directed RNA polymerase subunit epsilon</fullName>
        <shortName evidence="5">RNAP epsilon subunit</shortName>
        <ecNumber evidence="5">2.7.7.6</ecNumber>
    </recommendedName>
    <alternativeName>
        <fullName evidence="5">RNA polymerase epsilon subunit</fullName>
    </alternativeName>
    <alternativeName>
        <fullName evidence="5">Transcriptase subunit epsilon</fullName>
    </alternativeName>
</protein>